<dbReference type="InParanoid" id="A2E5K6"/>
<dbReference type="Proteomes" id="UP000001542">
    <property type="component" value="Unassembled WGS sequence"/>
</dbReference>
<evidence type="ECO:0000256" key="1">
    <source>
        <dbReference type="SAM" id="MobiDB-lite"/>
    </source>
</evidence>
<dbReference type="KEGG" id="tva:4770008"/>
<accession>A2E5K6</accession>
<gene>
    <name evidence="2" type="ORF">TVAG_038940</name>
</gene>
<feature type="region of interest" description="Disordered" evidence="1">
    <location>
        <begin position="84"/>
        <end position="112"/>
    </location>
</feature>
<reference evidence="2" key="1">
    <citation type="submission" date="2006-10" db="EMBL/GenBank/DDBJ databases">
        <authorList>
            <person name="Amadeo P."/>
            <person name="Zhao Q."/>
            <person name="Wortman J."/>
            <person name="Fraser-Liggett C."/>
            <person name="Carlton J."/>
        </authorList>
    </citation>
    <scope>NUCLEOTIDE SEQUENCE</scope>
    <source>
        <strain evidence="2">G3</strain>
    </source>
</reference>
<dbReference type="VEuPathDB" id="TrichDB:TVAGG3_0240200"/>
<dbReference type="VEuPathDB" id="TrichDB:TVAG_038940"/>
<evidence type="ECO:0000313" key="2">
    <source>
        <dbReference type="EMBL" id="EAY12047.1"/>
    </source>
</evidence>
<dbReference type="RefSeq" id="XP_001324270.1">
    <property type="nucleotide sequence ID" value="XM_001324235.1"/>
</dbReference>
<feature type="region of interest" description="Disordered" evidence="1">
    <location>
        <begin position="17"/>
        <end position="39"/>
    </location>
</feature>
<feature type="compositionally biased region" description="Acidic residues" evidence="1">
    <location>
        <begin position="103"/>
        <end position="112"/>
    </location>
</feature>
<evidence type="ECO:0000313" key="3">
    <source>
        <dbReference type="Proteomes" id="UP000001542"/>
    </source>
</evidence>
<protein>
    <submittedName>
        <fullName evidence="2">Uncharacterized protein</fullName>
    </submittedName>
</protein>
<dbReference type="EMBL" id="DS113308">
    <property type="protein sequence ID" value="EAY12047.1"/>
    <property type="molecule type" value="Genomic_DNA"/>
</dbReference>
<name>A2E5K6_TRIV3</name>
<organism evidence="2 3">
    <name type="scientific">Trichomonas vaginalis (strain ATCC PRA-98 / G3)</name>
    <dbReference type="NCBI Taxonomy" id="412133"/>
    <lineage>
        <taxon>Eukaryota</taxon>
        <taxon>Metamonada</taxon>
        <taxon>Parabasalia</taxon>
        <taxon>Trichomonadida</taxon>
        <taxon>Trichomonadidae</taxon>
        <taxon>Trichomonas</taxon>
    </lineage>
</organism>
<feature type="compositionally biased region" description="Polar residues" evidence="1">
    <location>
        <begin position="25"/>
        <end position="35"/>
    </location>
</feature>
<sequence length="112" mass="12330">MGCLCSVEKPPGEPVLAPNIVIGSDSDSGIKNQPSPDKKNDIIPLLERPEPLNFASLQFTSDSSSVDIDMERLEQLLKNEDTKAETYTMSPKKSNAEKFAETLSDEYPLDEV</sequence>
<proteinExistence type="predicted"/>
<dbReference type="AlphaFoldDB" id="A2E5K6"/>
<keyword evidence="3" id="KW-1185">Reference proteome</keyword>
<reference evidence="2" key="2">
    <citation type="journal article" date="2007" name="Science">
        <title>Draft genome sequence of the sexually transmitted pathogen Trichomonas vaginalis.</title>
        <authorList>
            <person name="Carlton J.M."/>
            <person name="Hirt R.P."/>
            <person name="Silva J.C."/>
            <person name="Delcher A.L."/>
            <person name="Schatz M."/>
            <person name="Zhao Q."/>
            <person name="Wortman J.R."/>
            <person name="Bidwell S.L."/>
            <person name="Alsmark U.C.M."/>
            <person name="Besteiro S."/>
            <person name="Sicheritz-Ponten T."/>
            <person name="Noel C.J."/>
            <person name="Dacks J.B."/>
            <person name="Foster P.G."/>
            <person name="Simillion C."/>
            <person name="Van de Peer Y."/>
            <person name="Miranda-Saavedra D."/>
            <person name="Barton G.J."/>
            <person name="Westrop G.D."/>
            <person name="Mueller S."/>
            <person name="Dessi D."/>
            <person name="Fiori P.L."/>
            <person name="Ren Q."/>
            <person name="Paulsen I."/>
            <person name="Zhang H."/>
            <person name="Bastida-Corcuera F.D."/>
            <person name="Simoes-Barbosa A."/>
            <person name="Brown M.T."/>
            <person name="Hayes R.D."/>
            <person name="Mukherjee M."/>
            <person name="Okumura C.Y."/>
            <person name="Schneider R."/>
            <person name="Smith A.J."/>
            <person name="Vanacova S."/>
            <person name="Villalvazo M."/>
            <person name="Haas B.J."/>
            <person name="Pertea M."/>
            <person name="Feldblyum T.V."/>
            <person name="Utterback T.R."/>
            <person name="Shu C.L."/>
            <person name="Osoegawa K."/>
            <person name="de Jong P.J."/>
            <person name="Hrdy I."/>
            <person name="Horvathova L."/>
            <person name="Zubacova Z."/>
            <person name="Dolezal P."/>
            <person name="Malik S.B."/>
            <person name="Logsdon J.M. Jr."/>
            <person name="Henze K."/>
            <person name="Gupta A."/>
            <person name="Wang C.C."/>
            <person name="Dunne R.L."/>
            <person name="Upcroft J.A."/>
            <person name="Upcroft P."/>
            <person name="White O."/>
            <person name="Salzberg S.L."/>
            <person name="Tang P."/>
            <person name="Chiu C.-H."/>
            <person name="Lee Y.-S."/>
            <person name="Embley T.M."/>
            <person name="Coombs G.H."/>
            <person name="Mottram J.C."/>
            <person name="Tachezy J."/>
            <person name="Fraser-Liggett C.M."/>
            <person name="Johnson P.J."/>
        </authorList>
    </citation>
    <scope>NUCLEOTIDE SEQUENCE [LARGE SCALE GENOMIC DNA]</scope>
    <source>
        <strain evidence="2">G3</strain>
    </source>
</reference>